<protein>
    <recommendedName>
        <fullName evidence="4">DNA-binding protein</fullName>
    </recommendedName>
</protein>
<accession>E4U0Q7</accession>
<evidence type="ECO:0000256" key="1">
    <source>
        <dbReference type="SAM" id="Coils"/>
    </source>
</evidence>
<keyword evidence="3" id="KW-1185">Reference proteome</keyword>
<evidence type="ECO:0008006" key="4">
    <source>
        <dbReference type="Google" id="ProtNLM"/>
    </source>
</evidence>
<keyword evidence="1" id="KW-0175">Coiled coil</keyword>
<dbReference type="EMBL" id="CP002355">
    <property type="protein sequence ID" value="ADR33283.1"/>
    <property type="molecule type" value="Genomic_DNA"/>
</dbReference>
<reference evidence="2 3" key="1">
    <citation type="journal article" date="2012" name="Stand. Genomic Sci.">
        <title>Complete genome sequence of the sulfur compounds oxidizing chemolithoautotroph Sulfuricurvum kujiense type strain (YK-1(T)).</title>
        <authorList>
            <person name="Han C."/>
            <person name="Kotsyurbenko O."/>
            <person name="Chertkov O."/>
            <person name="Held B."/>
            <person name="Lapidus A."/>
            <person name="Nolan M."/>
            <person name="Lucas S."/>
            <person name="Hammon N."/>
            <person name="Deshpande S."/>
            <person name="Cheng J.F."/>
            <person name="Tapia R."/>
            <person name="Goodwin L.A."/>
            <person name="Pitluck S."/>
            <person name="Liolios K."/>
            <person name="Pagani I."/>
            <person name="Ivanova N."/>
            <person name="Mavromatis K."/>
            <person name="Mikhailova N."/>
            <person name="Pati A."/>
            <person name="Chen A."/>
            <person name="Palaniappan K."/>
            <person name="Land M."/>
            <person name="Hauser L."/>
            <person name="Chang Y.J."/>
            <person name="Jeffries C.D."/>
            <person name="Brambilla E.M."/>
            <person name="Rohde M."/>
            <person name="Spring S."/>
            <person name="Sikorski J."/>
            <person name="Goker M."/>
            <person name="Woyke T."/>
            <person name="Bristow J."/>
            <person name="Eisen J.A."/>
            <person name="Markowitz V."/>
            <person name="Hugenholtz P."/>
            <person name="Kyrpides N.C."/>
            <person name="Klenk H.P."/>
            <person name="Detter J.C."/>
        </authorList>
    </citation>
    <scope>NUCLEOTIDE SEQUENCE [LARGE SCALE GENOMIC DNA]</scope>
    <source>
        <strain evidence="3">ATCC BAA-921 / DSM 16994 / JCM 11577 / YK-1</strain>
    </source>
</reference>
<proteinExistence type="predicted"/>
<dbReference type="OrthoDB" id="5334527at2"/>
<organism evidence="2 3">
    <name type="scientific">Sulfuricurvum kujiense (strain ATCC BAA-921 / DSM 16994 / JCM 11577 / YK-1)</name>
    <dbReference type="NCBI Taxonomy" id="709032"/>
    <lineage>
        <taxon>Bacteria</taxon>
        <taxon>Pseudomonadati</taxon>
        <taxon>Campylobacterota</taxon>
        <taxon>Epsilonproteobacteria</taxon>
        <taxon>Campylobacterales</taxon>
        <taxon>Sulfurimonadaceae</taxon>
        <taxon>Sulfuricurvum</taxon>
    </lineage>
</organism>
<dbReference type="HOGENOM" id="CLU_105886_0_0_7"/>
<dbReference type="RefSeq" id="WP_013459480.1">
    <property type="nucleotide sequence ID" value="NC_014762.1"/>
</dbReference>
<dbReference type="AlphaFoldDB" id="E4U0Q7"/>
<evidence type="ECO:0000313" key="3">
    <source>
        <dbReference type="Proteomes" id="UP000008721"/>
    </source>
</evidence>
<name>E4U0Q7_SULKY</name>
<dbReference type="STRING" id="709032.Sulku_0617"/>
<sequence length="221" mass="25857">MRFTIDEYAKTFKMSKEMIQNKLRTKRLNYIIEGGITYIIVPRSSLEEDKRQELTQKKTTASSTPAPQKTTVGMIIALYQKENQQLKLKIKELEAKIDRLVYDKEQMLIAERERIEDIYAAKDEQLKNFFEVINTKLLLSQENRIHDVDISSTPEQTAASSLSNGIIELKRYLKFIGMGSNERKIVKRRFELAYGSDVRIIQKEGEFYVDLSKYDYTDFLS</sequence>
<gene>
    <name evidence="2" type="ordered locus">Sulku_0617</name>
</gene>
<dbReference type="Proteomes" id="UP000008721">
    <property type="component" value="Chromosome"/>
</dbReference>
<dbReference type="eggNOG" id="ENOG50302EJ">
    <property type="taxonomic scope" value="Bacteria"/>
</dbReference>
<evidence type="ECO:0000313" key="2">
    <source>
        <dbReference type="EMBL" id="ADR33283.1"/>
    </source>
</evidence>
<dbReference type="KEGG" id="sku:Sulku_0617"/>
<feature type="coiled-coil region" evidence="1">
    <location>
        <begin position="76"/>
        <end position="110"/>
    </location>
</feature>